<dbReference type="AlphaFoldDB" id="A0AAV7UQV2"/>
<reference evidence="2" key="1">
    <citation type="journal article" date="2022" name="bioRxiv">
        <title>Sequencing and chromosome-scale assembly of the giantPleurodeles waltlgenome.</title>
        <authorList>
            <person name="Brown T."/>
            <person name="Elewa A."/>
            <person name="Iarovenko S."/>
            <person name="Subramanian E."/>
            <person name="Araus A.J."/>
            <person name="Petzold A."/>
            <person name="Susuki M."/>
            <person name="Suzuki K.-i.T."/>
            <person name="Hayashi T."/>
            <person name="Toyoda A."/>
            <person name="Oliveira C."/>
            <person name="Osipova E."/>
            <person name="Leigh N.D."/>
            <person name="Simon A."/>
            <person name="Yun M.H."/>
        </authorList>
    </citation>
    <scope>NUCLEOTIDE SEQUENCE</scope>
    <source>
        <strain evidence="2">20211129_DDA</strain>
        <tissue evidence="2">Liver</tissue>
    </source>
</reference>
<dbReference type="EMBL" id="JANPWB010000004">
    <property type="protein sequence ID" value="KAJ1190844.1"/>
    <property type="molecule type" value="Genomic_DNA"/>
</dbReference>
<accession>A0AAV7UQV2</accession>
<evidence type="ECO:0000313" key="3">
    <source>
        <dbReference type="Proteomes" id="UP001066276"/>
    </source>
</evidence>
<comment type="caution">
    <text evidence="2">The sequence shown here is derived from an EMBL/GenBank/DDBJ whole genome shotgun (WGS) entry which is preliminary data.</text>
</comment>
<dbReference type="Proteomes" id="UP001066276">
    <property type="component" value="Chromosome 2_2"/>
</dbReference>
<feature type="region of interest" description="Disordered" evidence="1">
    <location>
        <begin position="1"/>
        <end position="94"/>
    </location>
</feature>
<feature type="compositionally biased region" description="Low complexity" evidence="1">
    <location>
        <begin position="68"/>
        <end position="90"/>
    </location>
</feature>
<evidence type="ECO:0000313" key="2">
    <source>
        <dbReference type="EMBL" id="KAJ1190844.1"/>
    </source>
</evidence>
<name>A0AAV7UQV2_PLEWA</name>
<keyword evidence="3" id="KW-1185">Reference proteome</keyword>
<organism evidence="2 3">
    <name type="scientific">Pleurodeles waltl</name>
    <name type="common">Iberian ribbed newt</name>
    <dbReference type="NCBI Taxonomy" id="8319"/>
    <lineage>
        <taxon>Eukaryota</taxon>
        <taxon>Metazoa</taxon>
        <taxon>Chordata</taxon>
        <taxon>Craniata</taxon>
        <taxon>Vertebrata</taxon>
        <taxon>Euteleostomi</taxon>
        <taxon>Amphibia</taxon>
        <taxon>Batrachia</taxon>
        <taxon>Caudata</taxon>
        <taxon>Salamandroidea</taxon>
        <taxon>Salamandridae</taxon>
        <taxon>Pleurodelinae</taxon>
        <taxon>Pleurodeles</taxon>
    </lineage>
</organism>
<feature type="compositionally biased region" description="Polar residues" evidence="1">
    <location>
        <begin position="39"/>
        <end position="50"/>
    </location>
</feature>
<protein>
    <submittedName>
        <fullName evidence="2">Uncharacterized protein</fullName>
    </submittedName>
</protein>
<gene>
    <name evidence="2" type="ORF">NDU88_000163</name>
</gene>
<evidence type="ECO:0000256" key="1">
    <source>
        <dbReference type="SAM" id="MobiDB-lite"/>
    </source>
</evidence>
<sequence length="276" mass="28046">MHCSAAAREDRQAPGSPTPSEAGSGRAAGLIFSPRSPLQAISGQASNSTGAVPPLHTEIGPIPGSGPGIHKSSPQALPSVSAPPVAPGQVTPSSSTPAVLVILSRSGGGGIPGRLLPGDPRVGGPLFQGPLSRSPMSWASIREKGDTSLGAPPTRGFALLFLGCGRLPPPSSCDPRGQPLGRSYSRAQGRPFQAHAPGAPVCGLLVWCSRPQVSRGVSRGPGQPSKRVRHLPLLGLRTPAPPTGRQFGVPSARVLSLCSLLRCASGEGAHAPRSRH</sequence>
<proteinExistence type="predicted"/>